<dbReference type="GO" id="GO:0007165">
    <property type="term" value="P:signal transduction"/>
    <property type="evidence" value="ECO:0007669"/>
    <property type="project" value="UniProtKB-KW"/>
</dbReference>
<feature type="transmembrane region" description="Helical" evidence="8">
    <location>
        <begin position="285"/>
        <end position="304"/>
    </location>
</feature>
<evidence type="ECO:0000256" key="2">
    <source>
        <dbReference type="ARBA" id="ARBA00022475"/>
    </source>
</evidence>
<feature type="transmembrane region" description="Helical" evidence="8">
    <location>
        <begin position="41"/>
        <end position="63"/>
    </location>
</feature>
<dbReference type="Pfam" id="PF08395">
    <property type="entry name" value="7tm_7"/>
    <property type="match status" value="1"/>
</dbReference>
<comment type="caution">
    <text evidence="9">The sequence shown here is derived from an EMBL/GenBank/DDBJ whole genome shotgun (WGS) entry which is preliminary data.</text>
</comment>
<dbReference type="GO" id="GO:0005886">
    <property type="term" value="C:plasma membrane"/>
    <property type="evidence" value="ECO:0007669"/>
    <property type="project" value="UniProtKB-SubCell"/>
</dbReference>
<comment type="function">
    <text evidence="8">Gustatory receptor which mediates acceptance or avoidance behavior, depending on its substrates.</text>
</comment>
<sequence length="381" mass="44879">MRNLWKIENFADVMKPSLFICRLYGLLPYRMENEKITRSRLINIYCIAFTTLYLIFSMLNLYILNASSYVKRISTWMLQSNCFYALANFIIVSNAAFGSQVITILRTLEKVTRKLPKSELDKVAKWIRIKDLIVYALLIVHAPALFSGDIYNWIAKVIASYATTAIYLLDLQYSSYVYILGSCFKFINAELARLKDKAFTEKAHLLRRVYHRRFNPTLFVKLRHLKQWHYKLNEAIRKINLTFSLQIISTLILTFTELTFGLYFNIYDMRHKNVRSLNNEVWYCYYYTLVVYYTLKLFLLTLTCQFTNDENDKSHIIINEILINTDDKLFKEELYLFSLQLLHTNNTFIAKGVKIDATLLTAMAKGIFTYLLILIQFLVSS</sequence>
<keyword evidence="10" id="KW-1185">Reference proteome</keyword>
<dbReference type="EMBL" id="JBJJXI010000021">
    <property type="protein sequence ID" value="KAL3405080.1"/>
    <property type="molecule type" value="Genomic_DNA"/>
</dbReference>
<keyword evidence="7 8" id="KW-0807">Transducer</keyword>
<evidence type="ECO:0000313" key="9">
    <source>
        <dbReference type="EMBL" id="KAL3405080.1"/>
    </source>
</evidence>
<feature type="transmembrane region" description="Helical" evidence="8">
    <location>
        <begin position="357"/>
        <end position="379"/>
    </location>
</feature>
<dbReference type="PANTHER" id="PTHR21143:SF121">
    <property type="entry name" value="GUSTATORY AND ODORANT RECEPTOR 21A"/>
    <property type="match status" value="1"/>
</dbReference>
<evidence type="ECO:0000256" key="6">
    <source>
        <dbReference type="ARBA" id="ARBA00023170"/>
    </source>
</evidence>
<evidence type="ECO:0000256" key="5">
    <source>
        <dbReference type="ARBA" id="ARBA00023136"/>
    </source>
</evidence>
<feature type="transmembrane region" description="Helical" evidence="8">
    <location>
        <begin position="150"/>
        <end position="169"/>
    </location>
</feature>
<evidence type="ECO:0000256" key="7">
    <source>
        <dbReference type="ARBA" id="ARBA00023224"/>
    </source>
</evidence>
<feature type="transmembrane region" description="Helical" evidence="8">
    <location>
        <begin position="126"/>
        <end position="144"/>
    </location>
</feature>
<keyword evidence="2 8" id="KW-1003">Cell membrane</keyword>
<keyword evidence="4 8" id="KW-1133">Transmembrane helix</keyword>
<dbReference type="PANTHER" id="PTHR21143">
    <property type="entry name" value="INVERTEBRATE GUSTATORY RECEPTOR"/>
    <property type="match status" value="1"/>
</dbReference>
<feature type="transmembrane region" description="Helical" evidence="8">
    <location>
        <begin position="83"/>
        <end position="105"/>
    </location>
</feature>
<keyword evidence="6 8" id="KW-0675">Receptor</keyword>
<name>A0ABD2XIW3_9HYME</name>
<dbReference type="AlphaFoldDB" id="A0ABD2XIW3"/>
<keyword evidence="5 8" id="KW-0472">Membrane</keyword>
<reference evidence="9 10" key="1">
    <citation type="journal article" date="2024" name="bioRxiv">
        <title>A reference genome for Trichogramma kaykai: A tiny desert-dwelling parasitoid wasp with competing sex-ratio distorters.</title>
        <authorList>
            <person name="Culotta J."/>
            <person name="Lindsey A.R."/>
        </authorList>
    </citation>
    <scope>NUCLEOTIDE SEQUENCE [LARGE SCALE GENOMIC DNA]</scope>
    <source>
        <strain evidence="9 10">KSX58</strain>
    </source>
</reference>
<evidence type="ECO:0000256" key="4">
    <source>
        <dbReference type="ARBA" id="ARBA00022989"/>
    </source>
</evidence>
<keyword evidence="3 8" id="KW-0812">Transmembrane</keyword>
<dbReference type="Proteomes" id="UP001627154">
    <property type="component" value="Unassembled WGS sequence"/>
</dbReference>
<accession>A0ABD2XIW3</accession>
<proteinExistence type="inferred from homology"/>
<gene>
    <name evidence="9" type="ORF">TKK_002137</name>
</gene>
<evidence type="ECO:0000256" key="3">
    <source>
        <dbReference type="ARBA" id="ARBA00022692"/>
    </source>
</evidence>
<evidence type="ECO:0000256" key="1">
    <source>
        <dbReference type="ARBA" id="ARBA00004651"/>
    </source>
</evidence>
<evidence type="ECO:0000313" key="10">
    <source>
        <dbReference type="Proteomes" id="UP001627154"/>
    </source>
</evidence>
<organism evidence="9 10">
    <name type="scientific">Trichogramma kaykai</name>
    <dbReference type="NCBI Taxonomy" id="54128"/>
    <lineage>
        <taxon>Eukaryota</taxon>
        <taxon>Metazoa</taxon>
        <taxon>Ecdysozoa</taxon>
        <taxon>Arthropoda</taxon>
        <taxon>Hexapoda</taxon>
        <taxon>Insecta</taxon>
        <taxon>Pterygota</taxon>
        <taxon>Neoptera</taxon>
        <taxon>Endopterygota</taxon>
        <taxon>Hymenoptera</taxon>
        <taxon>Apocrita</taxon>
        <taxon>Proctotrupomorpha</taxon>
        <taxon>Chalcidoidea</taxon>
        <taxon>Trichogrammatidae</taxon>
        <taxon>Trichogramma</taxon>
    </lineage>
</organism>
<comment type="subcellular location">
    <subcellularLocation>
        <location evidence="1 8">Cell membrane</location>
        <topology evidence="1 8">Multi-pass membrane protein</topology>
    </subcellularLocation>
</comment>
<protein>
    <recommendedName>
        <fullName evidence="8">Gustatory receptor</fullName>
    </recommendedName>
</protein>
<feature type="transmembrane region" description="Helical" evidence="8">
    <location>
        <begin position="241"/>
        <end position="265"/>
    </location>
</feature>
<evidence type="ECO:0000256" key="8">
    <source>
        <dbReference type="RuleBase" id="RU363108"/>
    </source>
</evidence>
<dbReference type="InterPro" id="IPR013604">
    <property type="entry name" value="7TM_chemorcpt"/>
</dbReference>
<comment type="similarity">
    <text evidence="8">Belongs to the insect chemoreceptor superfamily. Gustatory receptor (GR) family.</text>
</comment>